<organism evidence="10 11">
    <name type="scientific">Daphnia galeata</name>
    <dbReference type="NCBI Taxonomy" id="27404"/>
    <lineage>
        <taxon>Eukaryota</taxon>
        <taxon>Metazoa</taxon>
        <taxon>Ecdysozoa</taxon>
        <taxon>Arthropoda</taxon>
        <taxon>Crustacea</taxon>
        <taxon>Branchiopoda</taxon>
        <taxon>Diplostraca</taxon>
        <taxon>Cladocera</taxon>
        <taxon>Anomopoda</taxon>
        <taxon>Daphniidae</taxon>
        <taxon>Daphnia</taxon>
    </lineage>
</organism>
<evidence type="ECO:0000313" key="11">
    <source>
        <dbReference type="Proteomes" id="UP000789390"/>
    </source>
</evidence>
<dbReference type="Proteomes" id="UP000789390">
    <property type="component" value="Unassembled WGS sequence"/>
</dbReference>
<dbReference type="AlphaFoldDB" id="A0A8J2REH0"/>
<keyword evidence="3 9" id="KW-0812">Transmembrane</keyword>
<evidence type="ECO:0000256" key="7">
    <source>
        <dbReference type="ARBA" id="ARBA00041344"/>
    </source>
</evidence>
<dbReference type="EMBL" id="CAKKLH010000012">
    <property type="protein sequence ID" value="CAH0098925.1"/>
    <property type="molecule type" value="Genomic_DNA"/>
</dbReference>
<comment type="subcellular location">
    <subcellularLocation>
        <location evidence="1">Membrane</location>
        <topology evidence="1">Multi-pass membrane protein</topology>
    </subcellularLocation>
</comment>
<comment type="similarity">
    <text evidence="2">Belongs to the Tim17/Tim22/Tim23 family.</text>
</comment>
<evidence type="ECO:0000256" key="3">
    <source>
        <dbReference type="ARBA" id="ARBA00022692"/>
    </source>
</evidence>
<dbReference type="GO" id="GO:0032981">
    <property type="term" value="P:mitochondrial respiratory chain complex I assembly"/>
    <property type="evidence" value="ECO:0007669"/>
    <property type="project" value="InterPro"/>
</dbReference>
<evidence type="ECO:0000256" key="6">
    <source>
        <dbReference type="ARBA" id="ARBA00040778"/>
    </source>
</evidence>
<dbReference type="PANTHER" id="PTHR13002">
    <property type="entry name" value="C3ORF1 PROTEIN-RELATED"/>
    <property type="match status" value="1"/>
</dbReference>
<proteinExistence type="inferred from homology"/>
<name>A0A8J2REH0_9CRUS</name>
<reference evidence="10" key="1">
    <citation type="submission" date="2021-11" db="EMBL/GenBank/DDBJ databases">
        <authorList>
            <person name="Schell T."/>
        </authorList>
    </citation>
    <scope>NUCLEOTIDE SEQUENCE</scope>
    <source>
        <strain evidence="10">M5</strain>
    </source>
</reference>
<sequence length="286" mass="31136">MWRTRIPVRLGLTLFGFEIISNSDIIDPTSPTAQKLAEQANRVIENETGWDRLKAMFQTDEFNSISPELDSTFAAAVGGLLAGALLGGIPASKLAHDDFINRNKASQFETHMDAKSKLQFNVTKAMAVGGWRVGWRLGLFTGGFMFFTTAVSTYRNKSSVFEYSVGGLMAGAMYKFPMGPKAMVPGGLAGLVLGTVAGGCTVGLMKLTGTTTEDMRYWRKGWKESKIREVTVNNPQRKEAIGTFGLMHDTKLAMKAASNEAKKGEENEDTGASELNEKKTLPLKTS</sequence>
<gene>
    <name evidence="10" type="ORF">DGAL_LOCUS1033</name>
</gene>
<protein>
    <recommendedName>
        <fullName evidence="6">Complex I assembly factor TIMMDC1, mitochondrial</fullName>
    </recommendedName>
    <alternativeName>
        <fullName evidence="7">Translocase of inner mitochondrial membrane domain-containing protein 1</fullName>
    </alternativeName>
</protein>
<keyword evidence="11" id="KW-1185">Reference proteome</keyword>
<dbReference type="OrthoDB" id="6349831at2759"/>
<feature type="transmembrane region" description="Helical" evidence="9">
    <location>
        <begin position="182"/>
        <end position="205"/>
    </location>
</feature>
<evidence type="ECO:0000256" key="8">
    <source>
        <dbReference type="SAM" id="MobiDB-lite"/>
    </source>
</evidence>
<comment type="caution">
    <text evidence="10">The sequence shown here is derived from an EMBL/GenBank/DDBJ whole genome shotgun (WGS) entry which is preliminary data.</text>
</comment>
<keyword evidence="5 9" id="KW-0472">Membrane</keyword>
<dbReference type="Pfam" id="PF02466">
    <property type="entry name" value="Tim17"/>
    <property type="match status" value="1"/>
</dbReference>
<keyword evidence="4 9" id="KW-1133">Transmembrane helix</keyword>
<dbReference type="GO" id="GO:0005739">
    <property type="term" value="C:mitochondrion"/>
    <property type="evidence" value="ECO:0007669"/>
    <property type="project" value="TreeGrafter"/>
</dbReference>
<evidence type="ECO:0000256" key="5">
    <source>
        <dbReference type="ARBA" id="ARBA00023136"/>
    </source>
</evidence>
<evidence type="ECO:0000313" key="10">
    <source>
        <dbReference type="EMBL" id="CAH0098925.1"/>
    </source>
</evidence>
<dbReference type="InterPro" id="IPR055299">
    <property type="entry name" value="TIMMDC1"/>
</dbReference>
<evidence type="ECO:0000256" key="2">
    <source>
        <dbReference type="ARBA" id="ARBA00008444"/>
    </source>
</evidence>
<evidence type="ECO:0000256" key="4">
    <source>
        <dbReference type="ARBA" id="ARBA00022989"/>
    </source>
</evidence>
<accession>A0A8J2REH0</accession>
<feature type="region of interest" description="Disordered" evidence="8">
    <location>
        <begin position="256"/>
        <end position="286"/>
    </location>
</feature>
<dbReference type="GO" id="GO:0016020">
    <property type="term" value="C:membrane"/>
    <property type="evidence" value="ECO:0007669"/>
    <property type="project" value="UniProtKB-SubCell"/>
</dbReference>
<dbReference type="PANTHER" id="PTHR13002:SF1">
    <property type="entry name" value="COMPLEX I ASSEMBLY FACTOR TIMMDC1, MITOCHONDRIAL"/>
    <property type="match status" value="1"/>
</dbReference>
<evidence type="ECO:0000256" key="9">
    <source>
        <dbReference type="SAM" id="Phobius"/>
    </source>
</evidence>
<feature type="transmembrane region" description="Helical" evidence="9">
    <location>
        <begin position="133"/>
        <end position="154"/>
    </location>
</feature>
<evidence type="ECO:0000256" key="1">
    <source>
        <dbReference type="ARBA" id="ARBA00004141"/>
    </source>
</evidence>